<dbReference type="InterPro" id="IPR035937">
    <property type="entry name" value="FPG_N"/>
</dbReference>
<dbReference type="Proteomes" id="UP000660110">
    <property type="component" value="Unassembled WGS sequence"/>
</dbReference>
<keyword evidence="12" id="KW-0456">Lyase</keyword>
<dbReference type="SMART" id="SM00898">
    <property type="entry name" value="Fapy_DNA_glyco"/>
    <property type="match status" value="1"/>
</dbReference>
<dbReference type="GO" id="GO:0006284">
    <property type="term" value="P:base-excision repair"/>
    <property type="evidence" value="ECO:0007669"/>
    <property type="project" value="InterPro"/>
</dbReference>
<protein>
    <recommendedName>
        <fullName evidence="4">Formamidopyrimidine-DNA glycosylase</fullName>
        <ecNumber evidence="3">4.2.99.18</ecNumber>
    </recommendedName>
    <alternativeName>
        <fullName evidence="15">DNA-(apurinic or apyrimidinic site) lyase MutM</fullName>
    </alternativeName>
</protein>
<evidence type="ECO:0000256" key="1">
    <source>
        <dbReference type="ARBA" id="ARBA00001947"/>
    </source>
</evidence>
<keyword evidence="8" id="KW-0378">Hydrolase</keyword>
<name>A0A917EWQ8_HALAA</name>
<dbReference type="Gene3D" id="3.20.190.10">
    <property type="entry name" value="MutM-like, N-terminal"/>
    <property type="match status" value="1"/>
</dbReference>
<evidence type="ECO:0000313" key="20">
    <source>
        <dbReference type="Proteomes" id="UP000660110"/>
    </source>
</evidence>
<dbReference type="AlphaFoldDB" id="A0A917EWQ8"/>
<keyword evidence="20" id="KW-1185">Reference proteome</keyword>
<reference evidence="19" key="2">
    <citation type="submission" date="2020-09" db="EMBL/GenBank/DDBJ databases">
        <authorList>
            <person name="Sun Q."/>
            <person name="Zhou Y."/>
        </authorList>
    </citation>
    <scope>NUCLEOTIDE SEQUENCE</scope>
    <source>
        <strain evidence="19">CGMCC 1.12153</strain>
    </source>
</reference>
<dbReference type="Gene3D" id="1.10.8.50">
    <property type="match status" value="1"/>
</dbReference>
<evidence type="ECO:0000259" key="18">
    <source>
        <dbReference type="PROSITE" id="PS51068"/>
    </source>
</evidence>
<evidence type="ECO:0000256" key="9">
    <source>
        <dbReference type="ARBA" id="ARBA00022833"/>
    </source>
</evidence>
<keyword evidence="13" id="KW-0511">Multifunctional enzyme</keyword>
<dbReference type="SMART" id="SM01232">
    <property type="entry name" value="H2TH"/>
    <property type="match status" value="1"/>
</dbReference>
<evidence type="ECO:0000256" key="14">
    <source>
        <dbReference type="ARBA" id="ARBA00023295"/>
    </source>
</evidence>
<evidence type="ECO:0000256" key="16">
    <source>
        <dbReference type="PROSITE-ProRule" id="PRU00391"/>
    </source>
</evidence>
<evidence type="ECO:0000256" key="4">
    <source>
        <dbReference type="ARBA" id="ARBA00016240"/>
    </source>
</evidence>
<dbReference type="InterPro" id="IPR000214">
    <property type="entry name" value="Znf_DNA_glyclase/AP_lyase"/>
</dbReference>
<dbReference type="PANTHER" id="PTHR42697:SF1">
    <property type="entry name" value="ENDONUCLEASE 8"/>
    <property type="match status" value="1"/>
</dbReference>
<dbReference type="GO" id="GO:0008270">
    <property type="term" value="F:zinc ion binding"/>
    <property type="evidence" value="ECO:0007669"/>
    <property type="project" value="UniProtKB-KW"/>
</dbReference>
<evidence type="ECO:0000256" key="7">
    <source>
        <dbReference type="ARBA" id="ARBA00022771"/>
    </source>
</evidence>
<keyword evidence="9" id="KW-0862">Zinc</keyword>
<evidence type="ECO:0000256" key="3">
    <source>
        <dbReference type="ARBA" id="ARBA00012720"/>
    </source>
</evidence>
<keyword evidence="7 16" id="KW-0863">Zinc-finger</keyword>
<evidence type="ECO:0000256" key="6">
    <source>
        <dbReference type="ARBA" id="ARBA00022763"/>
    </source>
</evidence>
<dbReference type="Pfam" id="PF06827">
    <property type="entry name" value="zf-FPG_IleRS"/>
    <property type="match status" value="1"/>
</dbReference>
<dbReference type="Pfam" id="PF01149">
    <property type="entry name" value="Fapy_DNA_glyco"/>
    <property type="match status" value="1"/>
</dbReference>
<keyword evidence="10" id="KW-0238">DNA-binding</keyword>
<comment type="similarity">
    <text evidence="2">Belongs to the FPG family.</text>
</comment>
<evidence type="ECO:0000256" key="2">
    <source>
        <dbReference type="ARBA" id="ARBA00009409"/>
    </source>
</evidence>
<dbReference type="SUPFAM" id="SSF57716">
    <property type="entry name" value="Glucocorticoid receptor-like (DNA-binding domain)"/>
    <property type="match status" value="1"/>
</dbReference>
<evidence type="ECO:0000256" key="10">
    <source>
        <dbReference type="ARBA" id="ARBA00023125"/>
    </source>
</evidence>
<evidence type="ECO:0000256" key="12">
    <source>
        <dbReference type="ARBA" id="ARBA00023239"/>
    </source>
</evidence>
<gene>
    <name evidence="19" type="primary">nei</name>
    <name evidence="19" type="ORF">GCM10010954_15100</name>
</gene>
<evidence type="ECO:0000256" key="8">
    <source>
        <dbReference type="ARBA" id="ARBA00022801"/>
    </source>
</evidence>
<dbReference type="PROSITE" id="PS51066">
    <property type="entry name" value="ZF_FPG_2"/>
    <property type="match status" value="1"/>
</dbReference>
<dbReference type="Pfam" id="PF06831">
    <property type="entry name" value="H2TH"/>
    <property type="match status" value="1"/>
</dbReference>
<dbReference type="InterPro" id="IPR010979">
    <property type="entry name" value="Ribosomal_uS13-like_H2TH"/>
</dbReference>
<dbReference type="RefSeq" id="WP_188376895.1">
    <property type="nucleotide sequence ID" value="NZ_BMEL01000002.1"/>
</dbReference>
<keyword evidence="11" id="KW-0234">DNA repair</keyword>
<sequence length="275" mass="32136">MPEGPEIRQAADQVEKALKDRTVLDLHFAFSHLQDYEDLLKGQKVTHVDTKGKAMLIQFSNDYTIYSHNQLYGKWYVRNAYNYPKTNRQLRLAIHNEKKSALLYSASDIEVLRHDEVEHHPFIAKIGPDLLSEPITANELVKCFESDRFRRRRWTALLLNQAFIAGIGNYLRSEILFTAGIHPDLRPMDCTPFQLEKAAKASLDLMWRSYQHKGVTNDLQLAERLKAQGAKRYQYRHWVFNREGDPCRICGTEIVKFRASSRRCYYCPHCQSKEE</sequence>
<dbReference type="SUPFAM" id="SSF46946">
    <property type="entry name" value="S13-like H2TH domain"/>
    <property type="match status" value="1"/>
</dbReference>
<evidence type="ECO:0000256" key="15">
    <source>
        <dbReference type="ARBA" id="ARBA00030638"/>
    </source>
</evidence>
<accession>A0A917EWQ8</accession>
<keyword evidence="6" id="KW-0227">DNA damage</keyword>
<keyword evidence="5" id="KW-0479">Metal-binding</keyword>
<comment type="cofactor">
    <cofactor evidence="1">
        <name>Zn(2+)</name>
        <dbReference type="ChEBI" id="CHEBI:29105"/>
    </cofactor>
</comment>
<feature type="domain" description="Formamidopyrimidine-DNA glycosylase catalytic" evidence="18">
    <location>
        <begin position="2"/>
        <end position="101"/>
    </location>
</feature>
<keyword evidence="19" id="KW-0255">Endonuclease</keyword>
<dbReference type="SUPFAM" id="SSF81624">
    <property type="entry name" value="N-terminal domain of MutM-like DNA repair proteins"/>
    <property type="match status" value="1"/>
</dbReference>
<dbReference type="EC" id="4.2.99.18" evidence="3"/>
<evidence type="ECO:0000256" key="5">
    <source>
        <dbReference type="ARBA" id="ARBA00022723"/>
    </source>
</evidence>
<dbReference type="InterPro" id="IPR044091">
    <property type="entry name" value="EcNei-like_N"/>
</dbReference>
<feature type="domain" description="FPG-type" evidence="17">
    <location>
        <begin position="238"/>
        <end position="272"/>
    </location>
</feature>
<dbReference type="PROSITE" id="PS51068">
    <property type="entry name" value="FPG_CAT"/>
    <property type="match status" value="1"/>
</dbReference>
<evidence type="ECO:0000313" key="19">
    <source>
        <dbReference type="EMBL" id="GGF17373.1"/>
    </source>
</evidence>
<keyword evidence="19" id="KW-0540">Nuclease</keyword>
<dbReference type="GO" id="GO:0003684">
    <property type="term" value="F:damaged DNA binding"/>
    <property type="evidence" value="ECO:0007669"/>
    <property type="project" value="InterPro"/>
</dbReference>
<reference evidence="19" key="1">
    <citation type="journal article" date="2014" name="Int. J. Syst. Evol. Microbiol.">
        <title>Complete genome sequence of Corynebacterium casei LMG S-19264T (=DSM 44701T), isolated from a smear-ripened cheese.</title>
        <authorList>
            <consortium name="US DOE Joint Genome Institute (JGI-PGF)"/>
            <person name="Walter F."/>
            <person name="Albersmeier A."/>
            <person name="Kalinowski J."/>
            <person name="Ruckert C."/>
        </authorList>
    </citation>
    <scope>NUCLEOTIDE SEQUENCE</scope>
    <source>
        <strain evidence="19">CGMCC 1.12153</strain>
    </source>
</reference>
<dbReference type="CDD" id="cd08965">
    <property type="entry name" value="EcNei-like_N"/>
    <property type="match status" value="1"/>
</dbReference>
<dbReference type="PANTHER" id="PTHR42697">
    <property type="entry name" value="ENDONUCLEASE 8"/>
    <property type="match status" value="1"/>
</dbReference>
<evidence type="ECO:0000256" key="13">
    <source>
        <dbReference type="ARBA" id="ARBA00023268"/>
    </source>
</evidence>
<proteinExistence type="inferred from homology"/>
<dbReference type="InterPro" id="IPR012319">
    <property type="entry name" value="FPG_cat"/>
</dbReference>
<dbReference type="GO" id="GO:0000703">
    <property type="term" value="F:oxidized pyrimidine nucleobase lesion DNA N-glycosylase activity"/>
    <property type="evidence" value="ECO:0007669"/>
    <property type="project" value="InterPro"/>
</dbReference>
<evidence type="ECO:0000256" key="11">
    <source>
        <dbReference type="ARBA" id="ARBA00023204"/>
    </source>
</evidence>
<dbReference type="EMBL" id="BMEL01000002">
    <property type="protein sequence ID" value="GGF17373.1"/>
    <property type="molecule type" value="Genomic_DNA"/>
</dbReference>
<dbReference type="NCBIfam" id="NF007763">
    <property type="entry name" value="PRK10445.1"/>
    <property type="match status" value="1"/>
</dbReference>
<evidence type="ECO:0000259" key="17">
    <source>
        <dbReference type="PROSITE" id="PS51066"/>
    </source>
</evidence>
<keyword evidence="14" id="KW-0326">Glycosidase</keyword>
<organism evidence="19 20">
    <name type="scientific">Halobacillus andaensis</name>
    <dbReference type="NCBI Taxonomy" id="1176239"/>
    <lineage>
        <taxon>Bacteria</taxon>
        <taxon>Bacillati</taxon>
        <taxon>Bacillota</taxon>
        <taxon>Bacilli</taxon>
        <taxon>Bacillales</taxon>
        <taxon>Bacillaceae</taxon>
        <taxon>Halobacillus</taxon>
    </lineage>
</organism>
<comment type="caution">
    <text evidence="19">The sequence shown here is derived from an EMBL/GenBank/DDBJ whole genome shotgun (WGS) entry which is preliminary data.</text>
</comment>
<dbReference type="InterPro" id="IPR010663">
    <property type="entry name" value="Znf_FPG/IleRS"/>
</dbReference>
<dbReference type="GO" id="GO:0140078">
    <property type="term" value="F:class I DNA-(apurinic or apyrimidinic site) endonuclease activity"/>
    <property type="evidence" value="ECO:0007669"/>
    <property type="project" value="UniProtKB-EC"/>
</dbReference>
<dbReference type="InterPro" id="IPR015886">
    <property type="entry name" value="H2TH_FPG"/>
</dbReference>